<sequence>MSETPDLKRIIQCGLTDAVEAIGERWSFLILRGAFNGLVHFEEFQQTLGIARNILANRLARLVEKGILDRSPSAEDRRRVNYRLTDKGEALLPVLVALRQWGHTWGEAPGCGPVLIDLRDGKPLRDMRVEAHDGRPVRIGDLSWFEPGPEAAVVDADAPGSSRPEPQEAQAAENHS</sequence>
<dbReference type="RefSeq" id="WP_273688479.1">
    <property type="nucleotide sequence ID" value="NZ_CP117411.1"/>
</dbReference>
<accession>A0ABY7TL38</accession>
<organism evidence="6 7">
    <name type="scientific">Sphingomonas naphthae</name>
    <dbReference type="NCBI Taxonomy" id="1813468"/>
    <lineage>
        <taxon>Bacteria</taxon>
        <taxon>Pseudomonadati</taxon>
        <taxon>Pseudomonadota</taxon>
        <taxon>Alphaproteobacteria</taxon>
        <taxon>Sphingomonadales</taxon>
        <taxon>Sphingomonadaceae</taxon>
        <taxon>Sphingomonas</taxon>
    </lineage>
</organism>
<proteinExistence type="predicted"/>
<dbReference type="Pfam" id="PF01638">
    <property type="entry name" value="HxlR"/>
    <property type="match status" value="1"/>
</dbReference>
<dbReference type="EMBL" id="CP117411">
    <property type="protein sequence ID" value="WCT73879.1"/>
    <property type="molecule type" value="Genomic_DNA"/>
</dbReference>
<evidence type="ECO:0000313" key="6">
    <source>
        <dbReference type="EMBL" id="WCT73879.1"/>
    </source>
</evidence>
<gene>
    <name evidence="6" type="ORF">PQ455_01200</name>
</gene>
<dbReference type="InterPro" id="IPR036390">
    <property type="entry name" value="WH_DNA-bd_sf"/>
</dbReference>
<evidence type="ECO:0000256" key="1">
    <source>
        <dbReference type="ARBA" id="ARBA00023015"/>
    </source>
</evidence>
<evidence type="ECO:0000259" key="5">
    <source>
        <dbReference type="PROSITE" id="PS51118"/>
    </source>
</evidence>
<feature type="region of interest" description="Disordered" evidence="4">
    <location>
        <begin position="150"/>
        <end position="176"/>
    </location>
</feature>
<evidence type="ECO:0000313" key="7">
    <source>
        <dbReference type="Proteomes" id="UP001220395"/>
    </source>
</evidence>
<evidence type="ECO:0000256" key="4">
    <source>
        <dbReference type="SAM" id="MobiDB-lite"/>
    </source>
</evidence>
<dbReference type="Proteomes" id="UP001220395">
    <property type="component" value="Chromosome"/>
</dbReference>
<name>A0ABY7TL38_9SPHN</name>
<dbReference type="InterPro" id="IPR036388">
    <property type="entry name" value="WH-like_DNA-bd_sf"/>
</dbReference>
<keyword evidence="7" id="KW-1185">Reference proteome</keyword>
<keyword evidence="1" id="KW-0805">Transcription regulation</keyword>
<dbReference type="PANTHER" id="PTHR33204">
    <property type="entry name" value="TRANSCRIPTIONAL REGULATOR, MARR FAMILY"/>
    <property type="match status" value="1"/>
</dbReference>
<protein>
    <submittedName>
        <fullName evidence="6">Helix-turn-helix domain-containing protein</fullName>
    </submittedName>
</protein>
<reference evidence="6 7" key="1">
    <citation type="submission" date="2023-02" db="EMBL/GenBank/DDBJ databases">
        <title>Genome sequence of Sphingomonas naphthae.</title>
        <authorList>
            <person name="Kim S."/>
            <person name="Heo J."/>
            <person name="Kwon S.-W."/>
        </authorList>
    </citation>
    <scope>NUCLEOTIDE SEQUENCE [LARGE SCALE GENOMIC DNA]</scope>
    <source>
        <strain evidence="6 7">KACC 18716</strain>
    </source>
</reference>
<dbReference type="PANTHER" id="PTHR33204:SF18">
    <property type="entry name" value="TRANSCRIPTIONAL REGULATORY PROTEIN"/>
    <property type="match status" value="1"/>
</dbReference>
<dbReference type="Gene3D" id="1.10.10.10">
    <property type="entry name" value="Winged helix-like DNA-binding domain superfamily/Winged helix DNA-binding domain"/>
    <property type="match status" value="1"/>
</dbReference>
<feature type="domain" description="HTH hxlR-type" evidence="5">
    <location>
        <begin position="13"/>
        <end position="110"/>
    </location>
</feature>
<evidence type="ECO:0000256" key="2">
    <source>
        <dbReference type="ARBA" id="ARBA00023125"/>
    </source>
</evidence>
<keyword evidence="3" id="KW-0804">Transcription</keyword>
<evidence type="ECO:0000256" key="3">
    <source>
        <dbReference type="ARBA" id="ARBA00023163"/>
    </source>
</evidence>
<dbReference type="PROSITE" id="PS51118">
    <property type="entry name" value="HTH_HXLR"/>
    <property type="match status" value="1"/>
</dbReference>
<dbReference type="InterPro" id="IPR002577">
    <property type="entry name" value="HTH_HxlR"/>
</dbReference>
<dbReference type="SUPFAM" id="SSF46785">
    <property type="entry name" value="Winged helix' DNA-binding domain"/>
    <property type="match status" value="1"/>
</dbReference>
<keyword evidence="2" id="KW-0238">DNA-binding</keyword>